<dbReference type="OrthoDB" id="5245264at2759"/>
<evidence type="ECO:0000256" key="1">
    <source>
        <dbReference type="SAM" id="MobiDB-lite"/>
    </source>
</evidence>
<reference evidence="2 3" key="1">
    <citation type="journal article" date="2016" name="Genome Announc.">
        <title>Genome Sequence of Madurella mycetomatis mm55, Isolated from a Human Mycetoma Case in Sudan.</title>
        <authorList>
            <person name="Smit S."/>
            <person name="Derks M.F."/>
            <person name="Bervoets S."/>
            <person name="Fahal A."/>
            <person name="van Leeuwen W."/>
            <person name="van Belkum A."/>
            <person name="van de Sande W.W."/>
        </authorList>
    </citation>
    <scope>NUCLEOTIDE SEQUENCE [LARGE SCALE GENOMIC DNA]</scope>
    <source>
        <strain evidence="3">mm55</strain>
    </source>
</reference>
<dbReference type="AlphaFoldDB" id="A0A175VPA9"/>
<sequence>MEPFAILAPYGVLVCTLCRRACVANEAKTHLASQHAAQVNIGRRRAILAAIAAAPVLYRTQADLDSFPLPTRPIPAIDLLEGPFPDGLGCRTCPPTPSPAAATSGRRRRGCTTCPGTAAWRASASSPTGGACGWFRVEAPARPAAAPPAAAAAATAAAPDAERGMGIELDRDMEPDVGGTDGFLDIVVAAYSDLQRYTTGAEAEDAEGKNAPSPWLRRRACTAIDEVGLAVLFEVNRKELGVKPPRPFDSRLEPATTDRYINVWKKAVGYLLRTSAYDPASRPAYRLTLKQRRLLRLFSRRLRDSGGSEGDFDRVDRVCLDLLVALLDHPLLGASYDSVLLSALAALGVRDDGGWLGPEQSPRMLVVRQAQLETDEAADNSADGADGPDETDASDEADEADEVDEARAPGPSLFRAVRAKVRRFMTTTHSEGDPTPMDWVFEARSYRLRIAFTTAAKGLIHWRDHGRTVVYRDITPMLHALVRAAGRHLDELLFAPGTPSTTGIEPPPPPVPPLDWEALSDDVGEERVGYSFLQHPANGGQLAGGEYWLVRRLRSYPPWRARWFQEPAGPSGPDGTATTFRSAAVKAYLKQVDEFRALLLVGIHLLGGQPARSTELLGLRHYNTMYAGRRNITLQGGMVRLEFLYHKGYLASGQIRLVYRYLPRELGELLVRYL</sequence>
<protein>
    <submittedName>
        <fullName evidence="2">Uncharacterized protein</fullName>
    </submittedName>
</protein>
<name>A0A175VPA9_9PEZI</name>
<keyword evidence="3" id="KW-1185">Reference proteome</keyword>
<feature type="compositionally biased region" description="Acidic residues" evidence="1">
    <location>
        <begin position="386"/>
        <end position="404"/>
    </location>
</feature>
<comment type="caution">
    <text evidence="2">The sequence shown here is derived from an EMBL/GenBank/DDBJ whole genome shotgun (WGS) entry which is preliminary data.</text>
</comment>
<dbReference type="InterPro" id="IPR022698">
    <property type="entry name" value="OrsD"/>
</dbReference>
<organism evidence="2 3">
    <name type="scientific">Madurella mycetomatis</name>
    <dbReference type="NCBI Taxonomy" id="100816"/>
    <lineage>
        <taxon>Eukaryota</taxon>
        <taxon>Fungi</taxon>
        <taxon>Dikarya</taxon>
        <taxon>Ascomycota</taxon>
        <taxon>Pezizomycotina</taxon>
        <taxon>Sordariomycetes</taxon>
        <taxon>Sordariomycetidae</taxon>
        <taxon>Sordariales</taxon>
        <taxon>Sordariales incertae sedis</taxon>
        <taxon>Madurella</taxon>
    </lineage>
</organism>
<proteinExistence type="predicted"/>
<dbReference type="Proteomes" id="UP000078237">
    <property type="component" value="Unassembled WGS sequence"/>
</dbReference>
<evidence type="ECO:0000313" key="3">
    <source>
        <dbReference type="Proteomes" id="UP000078237"/>
    </source>
</evidence>
<evidence type="ECO:0000313" key="2">
    <source>
        <dbReference type="EMBL" id="KXX73085.1"/>
    </source>
</evidence>
<dbReference type="STRING" id="100816.A0A175VPA9"/>
<gene>
    <name evidence="2" type="ORF">MMYC01_210546</name>
</gene>
<dbReference type="EMBL" id="LCTW02000549">
    <property type="protein sequence ID" value="KXX73085.1"/>
    <property type="molecule type" value="Genomic_DNA"/>
</dbReference>
<dbReference type="Pfam" id="PF12013">
    <property type="entry name" value="OrsD"/>
    <property type="match status" value="1"/>
</dbReference>
<dbReference type="VEuPathDB" id="FungiDB:MMYC01_210546"/>
<accession>A0A175VPA9</accession>
<feature type="region of interest" description="Disordered" evidence="1">
    <location>
        <begin position="375"/>
        <end position="409"/>
    </location>
</feature>